<evidence type="ECO:0000259" key="1">
    <source>
        <dbReference type="Pfam" id="PF02852"/>
    </source>
</evidence>
<proteinExistence type="predicted"/>
<dbReference type="PANTHER" id="PTHR43014:SF4">
    <property type="entry name" value="PYRIDINE NUCLEOTIDE-DISULFIDE OXIDOREDUCTASE RCLA-RELATED"/>
    <property type="match status" value="1"/>
</dbReference>
<dbReference type="Gene3D" id="3.30.390.30">
    <property type="match status" value="1"/>
</dbReference>
<evidence type="ECO:0000313" key="3">
    <source>
        <dbReference type="Proteomes" id="UP000018766"/>
    </source>
</evidence>
<comment type="caution">
    <text evidence="2">The sequence shown here is derived from an EMBL/GenBank/DDBJ whole genome shotgun (WGS) entry which is preliminary data.</text>
</comment>
<sequence>MATMPKAHVNNDLRGVYKVVVDATSHLILGATLFGAEANELINLIKLAMDCNIPYTQLKNQIFSHLSMAENF</sequence>
<dbReference type="AlphaFoldDB" id="V8G8V8"/>
<protein>
    <recommendedName>
        <fullName evidence="1">Pyridine nucleotide-disulphide oxidoreductase dimerisation domain-containing protein</fullName>
    </recommendedName>
</protein>
<evidence type="ECO:0000313" key="2">
    <source>
        <dbReference type="EMBL" id="ETD72860.1"/>
    </source>
</evidence>
<dbReference type="InterPro" id="IPR004099">
    <property type="entry name" value="Pyr_nucl-diS_OxRdtase_dimer"/>
</dbReference>
<name>V8G8V8_9BURK</name>
<dbReference type="PANTHER" id="PTHR43014">
    <property type="entry name" value="MERCURIC REDUCTASE"/>
    <property type="match status" value="1"/>
</dbReference>
<dbReference type="EMBL" id="AYSV01000011">
    <property type="protein sequence ID" value="ETD72860.1"/>
    <property type="molecule type" value="Genomic_DNA"/>
</dbReference>
<organism evidence="2 3">
    <name type="scientific">Pelistega indica</name>
    <dbReference type="NCBI Taxonomy" id="1414851"/>
    <lineage>
        <taxon>Bacteria</taxon>
        <taxon>Pseudomonadati</taxon>
        <taxon>Pseudomonadota</taxon>
        <taxon>Betaproteobacteria</taxon>
        <taxon>Burkholderiales</taxon>
        <taxon>Alcaligenaceae</taxon>
        <taxon>Pelistega</taxon>
    </lineage>
</organism>
<gene>
    <name evidence="2" type="ORF">V757_01735</name>
</gene>
<accession>V8G8V8</accession>
<feature type="domain" description="Pyridine nucleotide-disulphide oxidoreductase dimerisation" evidence="1">
    <location>
        <begin position="2"/>
        <end position="72"/>
    </location>
</feature>
<keyword evidence="3" id="KW-1185">Reference proteome</keyword>
<dbReference type="GO" id="GO:0050660">
    <property type="term" value="F:flavin adenine dinucleotide binding"/>
    <property type="evidence" value="ECO:0007669"/>
    <property type="project" value="TreeGrafter"/>
</dbReference>
<dbReference type="Pfam" id="PF02852">
    <property type="entry name" value="Pyr_redox_dim"/>
    <property type="match status" value="1"/>
</dbReference>
<dbReference type="Proteomes" id="UP000018766">
    <property type="component" value="Unassembled WGS sequence"/>
</dbReference>
<reference evidence="2 3" key="1">
    <citation type="submission" date="2013-11" db="EMBL/GenBank/DDBJ databases">
        <title>Genomic analysis of Pelistega sp. HM-7.</title>
        <authorList>
            <person name="Kumbhare S.V."/>
            <person name="Shetty S.A."/>
            <person name="Sharma O."/>
            <person name="Dhotre D.P."/>
        </authorList>
    </citation>
    <scope>NUCLEOTIDE SEQUENCE [LARGE SCALE GENOMIC DNA]</scope>
    <source>
        <strain evidence="2 3">HM-7</strain>
    </source>
</reference>
<dbReference type="SUPFAM" id="SSF55424">
    <property type="entry name" value="FAD/NAD-linked reductases, dimerisation (C-terminal) domain"/>
    <property type="match status" value="1"/>
</dbReference>
<dbReference type="InterPro" id="IPR016156">
    <property type="entry name" value="FAD/NAD-linked_Rdtase_dimer_sf"/>
</dbReference>
<dbReference type="GO" id="GO:0003955">
    <property type="term" value="F:NAD(P)H dehydrogenase (quinone) activity"/>
    <property type="evidence" value="ECO:0007669"/>
    <property type="project" value="TreeGrafter"/>
</dbReference>